<dbReference type="Gene3D" id="2.60.120.620">
    <property type="entry name" value="q2cbj1_9rhob like domain"/>
    <property type="match status" value="1"/>
</dbReference>
<dbReference type="SUPFAM" id="SSF51197">
    <property type="entry name" value="Clavaminate synthase-like"/>
    <property type="match status" value="1"/>
</dbReference>
<keyword evidence="1" id="KW-0560">Oxidoreductase</keyword>
<sequence>MNACLRVAAGSHRQGLASHEVDGFFAGKTTSLEGVGVDASTVVDCEGPAGSVVFLHPLVIHSSEKNLSDMYRRVFIPAYRAADAFPIYYGPHAAHNEPGAKLLRGAPAKTARSEGGEWRLPIAAAEFNSLYEIQEGSHVKGGRKSSTGYFAHEKK</sequence>
<dbReference type="EMBL" id="JAFMOF010000003">
    <property type="protein sequence ID" value="MBO0655679.1"/>
    <property type="molecule type" value="Genomic_DNA"/>
</dbReference>
<dbReference type="PANTHER" id="PTHR20883:SF14">
    <property type="entry name" value="PHYTANOYL-COA DIOXYGENASE"/>
    <property type="match status" value="1"/>
</dbReference>
<protein>
    <submittedName>
        <fullName evidence="1">Phytanoyl-CoA dioxygenase family protein</fullName>
    </submittedName>
</protein>
<proteinExistence type="predicted"/>
<evidence type="ECO:0000313" key="2">
    <source>
        <dbReference type="Proteomes" id="UP000664781"/>
    </source>
</evidence>
<dbReference type="GO" id="GO:0016706">
    <property type="term" value="F:2-oxoglutarate-dependent dioxygenase activity"/>
    <property type="evidence" value="ECO:0007669"/>
    <property type="project" value="UniProtKB-ARBA"/>
</dbReference>
<keyword evidence="1" id="KW-0223">Dioxygenase</keyword>
<dbReference type="Pfam" id="PF05721">
    <property type="entry name" value="PhyH"/>
    <property type="match status" value="1"/>
</dbReference>
<organism evidence="1 2">
    <name type="scientific">Streptomyces triculaminicus</name>
    <dbReference type="NCBI Taxonomy" id="2816232"/>
    <lineage>
        <taxon>Bacteria</taxon>
        <taxon>Bacillati</taxon>
        <taxon>Actinomycetota</taxon>
        <taxon>Actinomycetes</taxon>
        <taxon>Kitasatosporales</taxon>
        <taxon>Streptomycetaceae</taxon>
        <taxon>Streptomyces</taxon>
    </lineage>
</organism>
<gene>
    <name evidence="1" type="ORF">J1792_23735</name>
</gene>
<name>A0A939JTG8_9ACTN</name>
<dbReference type="GO" id="GO:0005506">
    <property type="term" value="F:iron ion binding"/>
    <property type="evidence" value="ECO:0007669"/>
    <property type="project" value="UniProtKB-ARBA"/>
</dbReference>
<dbReference type="RefSeq" id="WP_207248121.1">
    <property type="nucleotide sequence ID" value="NZ_JAFMOF010000003.1"/>
</dbReference>
<dbReference type="Proteomes" id="UP000664781">
    <property type="component" value="Unassembled WGS sequence"/>
</dbReference>
<keyword evidence="2" id="KW-1185">Reference proteome</keyword>
<accession>A0A939JTG8</accession>
<reference evidence="1" key="1">
    <citation type="submission" date="2021-03" db="EMBL/GenBank/DDBJ databases">
        <title>Streptomyces strains.</title>
        <authorList>
            <person name="Lund M.B."/>
            <person name="Toerring T."/>
        </authorList>
    </citation>
    <scope>NUCLEOTIDE SEQUENCE</scope>
    <source>
        <strain evidence="1">JCM 4242</strain>
    </source>
</reference>
<dbReference type="InterPro" id="IPR008775">
    <property type="entry name" value="Phytyl_CoA_dOase-like"/>
</dbReference>
<dbReference type="AlphaFoldDB" id="A0A939JTG8"/>
<comment type="caution">
    <text evidence="1">The sequence shown here is derived from an EMBL/GenBank/DDBJ whole genome shotgun (WGS) entry which is preliminary data.</text>
</comment>
<evidence type="ECO:0000313" key="1">
    <source>
        <dbReference type="EMBL" id="MBO0655679.1"/>
    </source>
</evidence>
<dbReference type="PANTHER" id="PTHR20883">
    <property type="entry name" value="PHYTANOYL-COA DIOXYGENASE DOMAIN CONTAINING 1"/>
    <property type="match status" value="1"/>
</dbReference>